<gene>
    <name evidence="2" type="ORF">C1SCF055_LOCUS41916</name>
</gene>
<dbReference type="AlphaFoldDB" id="A0A9P1DWD0"/>
<feature type="compositionally biased region" description="Low complexity" evidence="1">
    <location>
        <begin position="385"/>
        <end position="401"/>
    </location>
</feature>
<feature type="compositionally biased region" description="Pro residues" evidence="1">
    <location>
        <begin position="255"/>
        <end position="280"/>
    </location>
</feature>
<feature type="region of interest" description="Disordered" evidence="1">
    <location>
        <begin position="425"/>
        <end position="487"/>
    </location>
</feature>
<reference evidence="2" key="1">
    <citation type="submission" date="2022-10" db="EMBL/GenBank/DDBJ databases">
        <authorList>
            <person name="Chen Y."/>
            <person name="Dougan E. K."/>
            <person name="Chan C."/>
            <person name="Rhodes N."/>
            <person name="Thang M."/>
        </authorList>
    </citation>
    <scope>NUCLEOTIDE SEQUENCE</scope>
</reference>
<feature type="region of interest" description="Disordered" evidence="1">
    <location>
        <begin position="220"/>
        <end position="401"/>
    </location>
</feature>
<keyword evidence="4" id="KW-1185">Reference proteome</keyword>
<reference evidence="3" key="2">
    <citation type="submission" date="2024-04" db="EMBL/GenBank/DDBJ databases">
        <authorList>
            <person name="Chen Y."/>
            <person name="Shah S."/>
            <person name="Dougan E. K."/>
            <person name="Thang M."/>
            <person name="Chan C."/>
        </authorList>
    </citation>
    <scope>NUCLEOTIDE SEQUENCE [LARGE SCALE GENOMIC DNA]</scope>
</reference>
<protein>
    <submittedName>
        <fullName evidence="2">Uncharacterized protein</fullName>
    </submittedName>
</protein>
<evidence type="ECO:0000313" key="2">
    <source>
        <dbReference type="EMBL" id="CAI4017258.1"/>
    </source>
</evidence>
<evidence type="ECO:0000313" key="3">
    <source>
        <dbReference type="EMBL" id="CAL1170633.1"/>
    </source>
</evidence>
<dbReference type="EMBL" id="CAMXCT010006625">
    <property type="protein sequence ID" value="CAI4017258.1"/>
    <property type="molecule type" value="Genomic_DNA"/>
</dbReference>
<proteinExistence type="predicted"/>
<dbReference type="EMBL" id="CAMXCT030006625">
    <property type="protein sequence ID" value="CAL4804570.1"/>
    <property type="molecule type" value="Genomic_DNA"/>
</dbReference>
<feature type="compositionally biased region" description="Low complexity" evidence="1">
    <location>
        <begin position="281"/>
        <end position="305"/>
    </location>
</feature>
<dbReference type="Proteomes" id="UP001152797">
    <property type="component" value="Unassembled WGS sequence"/>
</dbReference>
<comment type="caution">
    <text evidence="2">The sequence shown here is derived from an EMBL/GenBank/DDBJ whole genome shotgun (WGS) entry which is preliminary data.</text>
</comment>
<evidence type="ECO:0000313" key="4">
    <source>
        <dbReference type="Proteomes" id="UP001152797"/>
    </source>
</evidence>
<dbReference type="EMBL" id="CAMXCT020006625">
    <property type="protein sequence ID" value="CAL1170633.1"/>
    <property type="molecule type" value="Genomic_DNA"/>
</dbReference>
<dbReference type="OrthoDB" id="419769at2759"/>
<name>A0A9P1DWD0_9DINO</name>
<accession>A0A9P1DWD0</accession>
<sequence length="683" mass="74202">MACRPMEPKPRWRRLLRLRRDKKLRGAGPAVPRVSARAAMREALGPTETFEPPPLPCGHCMLSLRMSDSNDGLEELNAELRFTNGEKAANLRGMYIFREENGDFLDCCARGPERLKDLAPVLFNEFGRPKEVLKKQCGVRARTGGFLWLVSLDVSEELELDIQKEFIQKVFCVLAGAMKRLTLVLCLHDSIDRVQHMDLHPMEIDGQQVFSWEKRSSDPKAMAMVASQERRLRPPEEPMEPEPATTLEAVLPQPLEAPPAAPPDFPPEAPPLVEAPPAPETAPVAVPTAATAAPSNSTSMPSAPSNEMTQSSALISPAVPAANAPGTPNSMAGSMEEFSDVEGNTSVPASPGRDFRTRWRMKGKGSANRNELPAAQSTSPPPAAAAPEAEPTKAVPAPAAPAPAAAAPAQASVVPKAGKAVEVKGKGKVKGKLKTPLAATTKRRSSDMEPPPLHAAMRRQRRAVSLESVRLEEPPLPEGALERTPSTSSLSQRMQWALLRSATCAQRMWAKQMQKLENGRAAVDIWLGDDLPEKFQAGVHKAFIRGMVEVASAVEHLLWQGKEPALATLHSAFPASMDGHYAAMQQRMLGLRVLEGRQRHSLSHFYGKGGRLEDVLRLLLVDAERFCQKQDASVQDVGEEPSSAWAERYGALPPRDASETWATLSAALGLDADDGDAKRRRVA</sequence>
<evidence type="ECO:0000256" key="1">
    <source>
        <dbReference type="SAM" id="MobiDB-lite"/>
    </source>
</evidence>
<organism evidence="2">
    <name type="scientific">Cladocopium goreaui</name>
    <dbReference type="NCBI Taxonomy" id="2562237"/>
    <lineage>
        <taxon>Eukaryota</taxon>
        <taxon>Sar</taxon>
        <taxon>Alveolata</taxon>
        <taxon>Dinophyceae</taxon>
        <taxon>Suessiales</taxon>
        <taxon>Symbiodiniaceae</taxon>
        <taxon>Cladocopium</taxon>
    </lineage>
</organism>